<accession>A0ABD0JIA5</accession>
<comment type="caution">
    <text evidence="3">The sequence shown here is derived from an EMBL/GenBank/DDBJ whole genome shotgun (WGS) entry which is preliminary data.</text>
</comment>
<reference evidence="3 4" key="1">
    <citation type="journal article" date="2023" name="Sci. Data">
        <title>Genome assembly of the Korean intertidal mud-creeper Batillaria attramentaria.</title>
        <authorList>
            <person name="Patra A.K."/>
            <person name="Ho P.T."/>
            <person name="Jun S."/>
            <person name="Lee S.J."/>
            <person name="Kim Y."/>
            <person name="Won Y.J."/>
        </authorList>
    </citation>
    <scope>NUCLEOTIDE SEQUENCE [LARGE SCALE GENOMIC DNA]</scope>
    <source>
        <strain evidence="3">Wonlab-2016</strain>
    </source>
</reference>
<evidence type="ECO:0000313" key="3">
    <source>
        <dbReference type="EMBL" id="KAK7474698.1"/>
    </source>
</evidence>
<gene>
    <name evidence="3" type="ORF">BaRGS_00034063</name>
</gene>
<evidence type="ECO:0000256" key="1">
    <source>
        <dbReference type="ARBA" id="ARBA00009283"/>
    </source>
</evidence>
<evidence type="ECO:0000256" key="2">
    <source>
        <dbReference type="ARBA" id="ARBA00022801"/>
    </source>
</evidence>
<evidence type="ECO:0000313" key="4">
    <source>
        <dbReference type="Proteomes" id="UP001519460"/>
    </source>
</evidence>
<comment type="similarity">
    <text evidence="1">Belongs to the GDA1/CD39 NTPase family.</text>
</comment>
<dbReference type="PANTHER" id="PTHR11782:SF83">
    <property type="entry name" value="GUANOSINE-DIPHOSPHATASE"/>
    <property type="match status" value="1"/>
</dbReference>
<organism evidence="3 4">
    <name type="scientific">Batillaria attramentaria</name>
    <dbReference type="NCBI Taxonomy" id="370345"/>
    <lineage>
        <taxon>Eukaryota</taxon>
        <taxon>Metazoa</taxon>
        <taxon>Spiralia</taxon>
        <taxon>Lophotrochozoa</taxon>
        <taxon>Mollusca</taxon>
        <taxon>Gastropoda</taxon>
        <taxon>Caenogastropoda</taxon>
        <taxon>Sorbeoconcha</taxon>
        <taxon>Cerithioidea</taxon>
        <taxon>Batillariidae</taxon>
        <taxon>Batillaria</taxon>
    </lineage>
</organism>
<protein>
    <submittedName>
        <fullName evidence="3">Uncharacterized protein</fullName>
    </submittedName>
</protein>
<keyword evidence="2" id="KW-0378">Hydrolase</keyword>
<dbReference type="InterPro" id="IPR000407">
    <property type="entry name" value="GDA1_CD39_NTPase"/>
</dbReference>
<dbReference type="AlphaFoldDB" id="A0ABD0JIA5"/>
<sequence>MPYIKHDASESVHFALLSDDVSKFQDDDVSRKVVGTGDPAECERVLTQVLDPVGGLCSPTPCSIRDRYQPAVGSMGFYGISAFLYAPNNLGAIEDDQTLNITKLRRNAWKHCNRSLEQFKAESDGKADFASNDCLLGLFIPLLLTRSLGIPEDSTAVKLAKQIEGERVDWALGAMLQELSMAFMDDLETSINCRPGNTPVTPVTRKASGGSQPLRLSLTCLGPLLIVMLAVQNCL</sequence>
<dbReference type="PANTHER" id="PTHR11782">
    <property type="entry name" value="ADENOSINE/GUANOSINE DIPHOSPHATASE"/>
    <property type="match status" value="1"/>
</dbReference>
<dbReference type="Gene3D" id="3.30.420.150">
    <property type="entry name" value="Exopolyphosphatase. Domain 2"/>
    <property type="match status" value="1"/>
</dbReference>
<dbReference type="Pfam" id="PF01150">
    <property type="entry name" value="GDA1_CD39"/>
    <property type="match status" value="1"/>
</dbReference>
<dbReference type="Proteomes" id="UP001519460">
    <property type="component" value="Unassembled WGS sequence"/>
</dbReference>
<dbReference type="EMBL" id="JACVVK020000428">
    <property type="protein sequence ID" value="KAK7474698.1"/>
    <property type="molecule type" value="Genomic_DNA"/>
</dbReference>
<keyword evidence="4" id="KW-1185">Reference proteome</keyword>
<proteinExistence type="inferred from homology"/>
<dbReference type="GO" id="GO:0016787">
    <property type="term" value="F:hydrolase activity"/>
    <property type="evidence" value="ECO:0007669"/>
    <property type="project" value="UniProtKB-KW"/>
</dbReference>
<name>A0ABD0JIA5_9CAEN</name>